<sequence length="99" mass="11654">MVIEVKSKFIPKNQRSPYPGDRMQLAASMKLAERHFGRVKGGYVSYKNRSFYVRWNWFLKRELLKTIQLMERAEEGEQLKVHAKKISVFLVCTGTVFVK</sequence>
<comment type="caution">
    <text evidence="2">The sequence shown here is derived from an EMBL/GenBank/DDBJ whole genome shotgun (WGS) entry which is preliminary data.</text>
</comment>
<evidence type="ECO:0000313" key="3">
    <source>
        <dbReference type="Proteomes" id="UP000239047"/>
    </source>
</evidence>
<accession>A0A2S5G712</accession>
<dbReference type="RefSeq" id="WP_135122147.1">
    <property type="nucleotide sequence ID" value="NZ_PREZ01000009.1"/>
</dbReference>
<dbReference type="AlphaFoldDB" id="A0A2S5G712"/>
<evidence type="ECO:0000313" key="1">
    <source>
        <dbReference type="EMBL" id="PPA68695.1"/>
    </source>
</evidence>
<dbReference type="InterPro" id="IPR011604">
    <property type="entry name" value="PDDEXK-like_dom_sf"/>
</dbReference>
<proteinExistence type="predicted"/>
<keyword evidence="3" id="KW-1185">Reference proteome</keyword>
<name>A0A2S5G712_9BACL</name>
<protein>
    <submittedName>
        <fullName evidence="2">Uncharacterized protein</fullName>
    </submittedName>
</protein>
<organism evidence="2 3">
    <name type="scientific">Jeotgalibacillus proteolyticus</name>
    <dbReference type="NCBI Taxonomy" id="2082395"/>
    <lineage>
        <taxon>Bacteria</taxon>
        <taxon>Bacillati</taxon>
        <taxon>Bacillota</taxon>
        <taxon>Bacilli</taxon>
        <taxon>Bacillales</taxon>
        <taxon>Caryophanaceae</taxon>
        <taxon>Jeotgalibacillus</taxon>
    </lineage>
</organism>
<evidence type="ECO:0000313" key="2">
    <source>
        <dbReference type="EMBL" id="PPA68772.1"/>
    </source>
</evidence>
<gene>
    <name evidence="1" type="ORF">C4B60_19180</name>
    <name evidence="2" type="ORF">C4B60_19610</name>
</gene>
<reference evidence="2 3" key="1">
    <citation type="submission" date="2018-02" db="EMBL/GenBank/DDBJ databases">
        <title>Jeotgalibacillus proteolyticum sp. nov. a protease producing bacterium isolated from ocean sediments of Laizhou Bay.</title>
        <authorList>
            <person name="Li Y."/>
        </authorList>
    </citation>
    <scope>NUCLEOTIDE SEQUENCE [LARGE SCALE GENOMIC DNA]</scope>
    <source>
        <strain evidence="2 3">22-7</strain>
    </source>
</reference>
<dbReference type="Proteomes" id="UP000239047">
    <property type="component" value="Unassembled WGS sequence"/>
</dbReference>
<dbReference type="OrthoDB" id="2991235at2"/>
<dbReference type="EMBL" id="PREZ01000009">
    <property type="protein sequence ID" value="PPA68695.1"/>
    <property type="molecule type" value="Genomic_DNA"/>
</dbReference>
<dbReference type="EMBL" id="PREZ01000009">
    <property type="protein sequence ID" value="PPA68772.1"/>
    <property type="molecule type" value="Genomic_DNA"/>
</dbReference>
<dbReference type="Gene3D" id="3.90.320.10">
    <property type="match status" value="1"/>
</dbReference>